<dbReference type="InterPro" id="IPR011990">
    <property type="entry name" value="TPR-like_helical_dom_sf"/>
</dbReference>
<dbReference type="Pfam" id="PF01471">
    <property type="entry name" value="PG_binding_1"/>
    <property type="match status" value="2"/>
</dbReference>
<comment type="caution">
    <text evidence="3">The sequence shown here is derived from an EMBL/GenBank/DDBJ whole genome shotgun (WGS) entry which is preliminary data.</text>
</comment>
<feature type="domain" description="Peptidoglycan binding-like" evidence="2">
    <location>
        <begin position="63"/>
        <end position="114"/>
    </location>
</feature>
<dbReference type="EMBL" id="SULI01000016">
    <property type="protein sequence ID" value="TKZ18144.1"/>
    <property type="molecule type" value="Genomic_DNA"/>
</dbReference>
<feature type="domain" description="Peptidoglycan binding-like" evidence="2">
    <location>
        <begin position="408"/>
        <end position="458"/>
    </location>
</feature>
<organism evidence="3 4">
    <name type="scientific">Shimia litoralis</name>
    <dbReference type="NCBI Taxonomy" id="420403"/>
    <lineage>
        <taxon>Bacteria</taxon>
        <taxon>Pseudomonadati</taxon>
        <taxon>Pseudomonadota</taxon>
        <taxon>Alphaproteobacteria</taxon>
        <taxon>Rhodobacterales</taxon>
        <taxon>Roseobacteraceae</taxon>
    </lineage>
</organism>
<dbReference type="InterPro" id="IPR036365">
    <property type="entry name" value="PGBD-like_sf"/>
</dbReference>
<keyword evidence="4" id="KW-1185">Reference proteome</keyword>
<reference evidence="3 4" key="1">
    <citation type="submission" date="2019-04" db="EMBL/GenBank/DDBJ databases">
        <title>Genome sequence of Pelagicola litoralis CL-ES2.</title>
        <authorList>
            <person name="Cao J."/>
        </authorList>
    </citation>
    <scope>NUCLEOTIDE SEQUENCE [LARGE SCALE GENOMIC DNA]</scope>
    <source>
        <strain evidence="3 4">CL-ES2</strain>
    </source>
</reference>
<sequence length="463" mass="52453">MDIRACIILGVGALAMTPAIGAPRGTVIDGLATVQPNGAILVQYSPDLDAARRVENRLSLSYSKRRALQRDLSTLGYSPGSADGVLGRRSRQAIARWQNDRGYDVTGYITGNQLYEIGRLADEERERLARDDRAQERERAQQDKAFWQSTGALGSTWGLNRYLERYPNGAYARDARRQLSAQEENARRDQQAAQERDDRAYWRATGSAGSVSGLNDYLRRYPKGIYAADARRQLAAQRDAEDRAYWQRTGARGDADGLRRYLREYPDGVYAGTARRQLEEVERASRDGADWVRAERSDTIAGYREYLRRNPNGAYVSIAERRLSDLEYQTRTAREDAAWRDADRIHTLQGYRTFLRHYPNSRYASTARARLGDLAAATPLPDHTNAQIERARQYEESLLGPNPSLSMQMEQGLRKLGYQPGPIDGVIDEQTRDAIRALQRKLGRTVTGYVDADTYQILRSEMR</sequence>
<dbReference type="Gene3D" id="1.25.40.10">
    <property type="entry name" value="Tetratricopeptide repeat domain"/>
    <property type="match status" value="1"/>
</dbReference>
<dbReference type="RefSeq" id="WP_138016749.1">
    <property type="nucleotide sequence ID" value="NZ_SULI01000016.1"/>
</dbReference>
<feature type="compositionally biased region" description="Basic and acidic residues" evidence="1">
    <location>
        <begin position="184"/>
        <end position="199"/>
    </location>
</feature>
<proteinExistence type="predicted"/>
<dbReference type="InterPro" id="IPR036366">
    <property type="entry name" value="PGBDSf"/>
</dbReference>
<evidence type="ECO:0000259" key="2">
    <source>
        <dbReference type="Pfam" id="PF01471"/>
    </source>
</evidence>
<dbReference type="SUPFAM" id="SSF47090">
    <property type="entry name" value="PGBD-like"/>
    <property type="match status" value="2"/>
</dbReference>
<gene>
    <name evidence="3" type="ORF">FAP39_12565</name>
</gene>
<name>A0A4U7N0R2_9RHOB</name>
<dbReference type="Gene3D" id="1.10.101.10">
    <property type="entry name" value="PGBD-like superfamily/PGBD"/>
    <property type="match status" value="2"/>
</dbReference>
<feature type="region of interest" description="Disordered" evidence="1">
    <location>
        <begin position="178"/>
        <end position="199"/>
    </location>
</feature>
<protein>
    <recommendedName>
        <fullName evidence="2">Peptidoglycan binding-like domain-containing protein</fullName>
    </recommendedName>
</protein>
<dbReference type="OrthoDB" id="8092964at2"/>
<evidence type="ECO:0000256" key="1">
    <source>
        <dbReference type="SAM" id="MobiDB-lite"/>
    </source>
</evidence>
<dbReference type="InterPro" id="IPR002477">
    <property type="entry name" value="Peptidoglycan-bd-like"/>
</dbReference>
<evidence type="ECO:0000313" key="4">
    <source>
        <dbReference type="Proteomes" id="UP000306575"/>
    </source>
</evidence>
<evidence type="ECO:0000313" key="3">
    <source>
        <dbReference type="EMBL" id="TKZ18144.1"/>
    </source>
</evidence>
<dbReference type="Proteomes" id="UP000306575">
    <property type="component" value="Unassembled WGS sequence"/>
</dbReference>
<dbReference type="AlphaFoldDB" id="A0A4U7N0R2"/>
<accession>A0A4U7N0R2</accession>